<keyword evidence="2" id="KW-1185">Reference proteome</keyword>
<evidence type="ECO:0000313" key="2">
    <source>
        <dbReference type="Proteomes" id="UP001162164"/>
    </source>
</evidence>
<dbReference type="Proteomes" id="UP001162164">
    <property type="component" value="Unassembled WGS sequence"/>
</dbReference>
<reference evidence="1" key="1">
    <citation type="journal article" date="2023" name="Insect Mol. Biol.">
        <title>Genome sequencing provides insights into the evolution of gene families encoding plant cell wall-degrading enzymes in longhorned beetles.</title>
        <authorList>
            <person name="Shin N.R."/>
            <person name="Okamura Y."/>
            <person name="Kirsch R."/>
            <person name="Pauchet Y."/>
        </authorList>
    </citation>
    <scope>NUCLEOTIDE SEQUENCE</scope>
    <source>
        <strain evidence="1">MMC_N1</strain>
    </source>
</reference>
<protein>
    <submittedName>
        <fullName evidence="1">Uncharacterized protein</fullName>
    </submittedName>
</protein>
<proteinExistence type="predicted"/>
<accession>A0ABQ9JY44</accession>
<dbReference type="EMBL" id="JAPWTJ010000101">
    <property type="protein sequence ID" value="KAJ8982889.1"/>
    <property type="molecule type" value="Genomic_DNA"/>
</dbReference>
<evidence type="ECO:0000313" key="1">
    <source>
        <dbReference type="EMBL" id="KAJ8982889.1"/>
    </source>
</evidence>
<gene>
    <name evidence="1" type="ORF">NQ317_004319</name>
</gene>
<name>A0ABQ9JY44_9CUCU</name>
<organism evidence="1 2">
    <name type="scientific">Molorchus minor</name>
    <dbReference type="NCBI Taxonomy" id="1323400"/>
    <lineage>
        <taxon>Eukaryota</taxon>
        <taxon>Metazoa</taxon>
        <taxon>Ecdysozoa</taxon>
        <taxon>Arthropoda</taxon>
        <taxon>Hexapoda</taxon>
        <taxon>Insecta</taxon>
        <taxon>Pterygota</taxon>
        <taxon>Neoptera</taxon>
        <taxon>Endopterygota</taxon>
        <taxon>Coleoptera</taxon>
        <taxon>Polyphaga</taxon>
        <taxon>Cucujiformia</taxon>
        <taxon>Chrysomeloidea</taxon>
        <taxon>Cerambycidae</taxon>
        <taxon>Lamiinae</taxon>
        <taxon>Monochamini</taxon>
        <taxon>Molorchus</taxon>
    </lineage>
</organism>
<comment type="caution">
    <text evidence="1">The sequence shown here is derived from an EMBL/GenBank/DDBJ whole genome shotgun (WGS) entry which is preliminary data.</text>
</comment>
<sequence>MSLEKSKPIFLDVDSSIVENNLHFARDPNEEEFIKLFGNSAGNYPSKLVKPFPGVRGLLENRCHSLTIFAYFIKWKVRVYAQYYITIFTRIGKFVEVASGSLNFNFSTKN</sequence>